<evidence type="ECO:0000256" key="2">
    <source>
        <dbReference type="ARBA" id="ARBA00022516"/>
    </source>
</evidence>
<dbReference type="Pfam" id="PF07055">
    <property type="entry name" value="Eno-Rase_FAD_bd"/>
    <property type="match status" value="1"/>
</dbReference>
<reference evidence="13 14" key="1">
    <citation type="submission" date="2015-05" db="EMBL/GenBank/DDBJ databases">
        <title>Photobacterium galathea sp. nov.</title>
        <authorList>
            <person name="Machado H."/>
            <person name="Gram L."/>
        </authorList>
    </citation>
    <scope>NUCLEOTIDE SEQUENCE [LARGE SCALE GENOMIC DNA]</scope>
    <source>
        <strain evidence="13 14">CGMCC 1.12159</strain>
    </source>
</reference>
<feature type="binding site" evidence="9">
    <location>
        <position position="231"/>
    </location>
    <ligand>
        <name>substrate</name>
    </ligand>
</feature>
<dbReference type="OrthoDB" id="9802260at2"/>
<feature type="binding site" evidence="9">
    <location>
        <begin position="48"/>
        <end position="53"/>
    </location>
    <ligand>
        <name>NAD(+)</name>
        <dbReference type="ChEBI" id="CHEBI:57540"/>
    </ligand>
</feature>
<evidence type="ECO:0000259" key="11">
    <source>
        <dbReference type="Pfam" id="PF12241"/>
    </source>
</evidence>
<dbReference type="GO" id="GO:0050343">
    <property type="term" value="F:trans-2-enoyl-CoA reductase (NADH) activity"/>
    <property type="evidence" value="ECO:0007669"/>
    <property type="project" value="UniProtKB-EC"/>
</dbReference>
<evidence type="ECO:0000256" key="7">
    <source>
        <dbReference type="ARBA" id="ARBA00023160"/>
    </source>
</evidence>
<keyword evidence="7 9" id="KW-0275">Fatty acid biosynthesis</keyword>
<evidence type="ECO:0000256" key="3">
    <source>
        <dbReference type="ARBA" id="ARBA00022832"/>
    </source>
</evidence>
<comment type="function">
    <text evidence="9">Involved in the final reduction of the elongation cycle of fatty acid synthesis (FAS II). Catalyzes the reduction of a carbon-carbon double bond in an enoyl moiety that is covalently linked to an acyl carrier protein (ACP).</text>
</comment>
<feature type="domain" description="Enoyl reductase FAD binding" evidence="10">
    <location>
        <begin position="330"/>
        <end position="393"/>
    </location>
</feature>
<proteinExistence type="inferred from homology"/>
<comment type="catalytic activity">
    <reaction evidence="9">
        <text>a 2,3-saturated acyl-[ACP] + NAD(+) = a (2E)-enoyl-[ACP] + NADH + H(+)</text>
        <dbReference type="Rhea" id="RHEA:10240"/>
        <dbReference type="Rhea" id="RHEA-COMP:9925"/>
        <dbReference type="Rhea" id="RHEA-COMP:9926"/>
        <dbReference type="ChEBI" id="CHEBI:15378"/>
        <dbReference type="ChEBI" id="CHEBI:57540"/>
        <dbReference type="ChEBI" id="CHEBI:57945"/>
        <dbReference type="ChEBI" id="CHEBI:78784"/>
        <dbReference type="ChEBI" id="CHEBI:78785"/>
        <dbReference type="EC" id="1.3.1.9"/>
    </reaction>
</comment>
<dbReference type="EMBL" id="LDOT01000001">
    <property type="protein sequence ID" value="KLV09558.1"/>
    <property type="molecule type" value="Genomic_DNA"/>
</dbReference>
<feature type="site" description="Plays an important role in discriminating NADH against NADPH" evidence="9">
    <location>
        <position position="76"/>
    </location>
</feature>
<dbReference type="Gene3D" id="3.40.50.720">
    <property type="entry name" value="NAD(P)-binding Rossmann-like Domain"/>
    <property type="match status" value="1"/>
</dbReference>
<feature type="binding site" evidence="9">
    <location>
        <begin position="75"/>
        <end position="76"/>
    </location>
    <ligand>
        <name>NAD(+)</name>
        <dbReference type="ChEBI" id="CHEBI:57540"/>
    </ligand>
</feature>
<dbReference type="NCBIfam" id="NF010177">
    <property type="entry name" value="PRK13656.1"/>
    <property type="match status" value="1"/>
</dbReference>
<dbReference type="GO" id="GO:0004318">
    <property type="term" value="F:enoyl-[acyl-carrier-protein] reductase (NADH) activity"/>
    <property type="evidence" value="ECO:0007669"/>
    <property type="project" value="UniProtKB-UniRule"/>
</dbReference>
<dbReference type="InterPro" id="IPR050048">
    <property type="entry name" value="FabV-like_NADH_b"/>
</dbReference>
<keyword evidence="6 9" id="KW-0443">Lipid metabolism</keyword>
<dbReference type="HAMAP" id="MF_01838">
    <property type="entry name" value="FabV_reductase"/>
    <property type="match status" value="1"/>
</dbReference>
<dbReference type="Pfam" id="PF12242">
    <property type="entry name" value="Eno-Rase_NADH_b"/>
    <property type="match status" value="1"/>
</dbReference>
<keyword evidence="5 9" id="KW-0520">NAD</keyword>
<feature type="binding site" evidence="9">
    <location>
        <position position="250"/>
    </location>
    <ligand>
        <name>NAD(+)</name>
        <dbReference type="ChEBI" id="CHEBI:57540"/>
    </ligand>
</feature>
<feature type="domain" description="Trans-2-enoyl-CoA reductase-like NAD(P)H binding" evidence="12">
    <location>
        <begin position="2"/>
        <end position="80"/>
    </location>
</feature>
<dbReference type="Pfam" id="PF12241">
    <property type="entry name" value="Enoyl_reductase"/>
    <property type="match status" value="1"/>
</dbReference>
<dbReference type="InterPro" id="IPR010758">
    <property type="entry name" value="Trans-2-enoyl-CoA_reductase"/>
</dbReference>
<keyword evidence="2 9" id="KW-0444">Lipid biosynthesis</keyword>
<name>A0A0J1HD48_9GAMM</name>
<dbReference type="PANTHER" id="PTHR37480:SF1">
    <property type="entry name" value="ENOYL-[ACYL-CARRIER-PROTEIN] REDUCTASE [NADH]"/>
    <property type="match status" value="1"/>
</dbReference>
<keyword evidence="3 9" id="KW-0276">Fatty acid metabolism</keyword>
<evidence type="ECO:0000259" key="12">
    <source>
        <dbReference type="Pfam" id="PF12242"/>
    </source>
</evidence>
<dbReference type="GO" id="GO:0006633">
    <property type="term" value="P:fatty acid biosynthetic process"/>
    <property type="evidence" value="ECO:0007669"/>
    <property type="project" value="UniProtKB-UniRule"/>
</dbReference>
<dbReference type="NCBIfam" id="NF043048">
    <property type="entry name" value="EnoyACPredFabV"/>
    <property type="match status" value="1"/>
</dbReference>
<dbReference type="SUPFAM" id="SSF51735">
    <property type="entry name" value="NAD(P)-binding Rossmann-fold domains"/>
    <property type="match status" value="1"/>
</dbReference>
<comment type="subunit">
    <text evidence="1 9">Monomer.</text>
</comment>
<dbReference type="InterPro" id="IPR036291">
    <property type="entry name" value="NAD(P)-bd_dom_sf"/>
</dbReference>
<feature type="binding site" evidence="9">
    <location>
        <begin position="112"/>
        <end position="113"/>
    </location>
    <ligand>
        <name>NAD(+)</name>
        <dbReference type="ChEBI" id="CHEBI:57540"/>
    </ligand>
</feature>
<feature type="domain" description="Trans-2-enoyl-CoA reductase catalytic" evidence="11">
    <location>
        <begin position="84"/>
        <end position="323"/>
    </location>
</feature>
<comment type="caution">
    <text evidence="13">The sequence shown here is derived from an EMBL/GenBank/DDBJ whole genome shotgun (WGS) entry which is preliminary data.</text>
</comment>
<dbReference type="STRING" id="1195763.ABT56_00255"/>
<evidence type="ECO:0000313" key="14">
    <source>
        <dbReference type="Proteomes" id="UP000036097"/>
    </source>
</evidence>
<comment type="pathway">
    <text evidence="9">Lipid metabolism; fatty acid biosynthesis.</text>
</comment>
<dbReference type="Proteomes" id="UP000036097">
    <property type="component" value="Unassembled WGS sequence"/>
</dbReference>
<evidence type="ECO:0000256" key="8">
    <source>
        <dbReference type="ARBA" id="ARBA00048302"/>
    </source>
</evidence>
<dbReference type="PATRIC" id="fig|1195763.3.peg.57"/>
<accession>A0A0J1HD48</accession>
<dbReference type="RefSeq" id="WP_047876846.1">
    <property type="nucleotide sequence ID" value="NZ_LDOT01000001.1"/>
</dbReference>
<feature type="binding site" evidence="9">
    <location>
        <begin position="141"/>
        <end position="142"/>
    </location>
    <ligand>
        <name>NAD(+)</name>
        <dbReference type="ChEBI" id="CHEBI:57540"/>
    </ligand>
</feature>
<dbReference type="EC" id="1.3.1.9" evidence="9"/>
<feature type="binding site" evidence="9">
    <location>
        <begin position="279"/>
        <end position="281"/>
    </location>
    <ligand>
        <name>NAD(+)</name>
        <dbReference type="ChEBI" id="CHEBI:57540"/>
    </ligand>
</feature>
<sequence>MVIEPIINGVIARSAHPYGCQQAVRNQIDYVKKAAPIINGPKRVLILGASSGFGLASRIALTFGGSDADTLGVSFERGPSDKGIGTAGWYNNIFFRQEAERAGRIATNIVGDAFSPAVRRQVIDAIQADLGGQVDLVVYSLATGVRPKPEATNTAPDMWRSVIKTLGQPVTGPTLNLERDTMEMLTVGTASEQEAAETVKVMGGEDWTDWIACLADAGVLAPGCRTVAYSYVGSPLTYPIYHQGTLGQAKKHLHHSADEINQRLADIGGQAHVAVCKALVTKASVFIPAFAPYILALFKVMKAKGCHEGCIEQMQRMFATKFYPDNAVETDGERLIRMDDWELAQDVQREVAELMVQINENNFAELGDYAGYKQDFLQLNGFAYDEVDYSQPVSVNILTKMQP</sequence>
<dbReference type="GO" id="GO:0051287">
    <property type="term" value="F:NAD binding"/>
    <property type="evidence" value="ECO:0007669"/>
    <property type="project" value="UniProtKB-UniRule"/>
</dbReference>
<evidence type="ECO:0000256" key="1">
    <source>
        <dbReference type="ARBA" id="ARBA00011245"/>
    </source>
</evidence>
<keyword evidence="4 9" id="KW-0560">Oxidoreductase</keyword>
<evidence type="ECO:0000256" key="4">
    <source>
        <dbReference type="ARBA" id="ARBA00023002"/>
    </source>
</evidence>
<dbReference type="AlphaFoldDB" id="A0A0J1HD48"/>
<dbReference type="PANTHER" id="PTHR37480">
    <property type="entry name" value="ENOYL-[ACYL-CARRIER-PROTEIN] REDUCTASE [NADH]"/>
    <property type="match status" value="1"/>
</dbReference>
<evidence type="ECO:0000259" key="10">
    <source>
        <dbReference type="Pfam" id="PF07055"/>
    </source>
</evidence>
<evidence type="ECO:0000313" key="13">
    <source>
        <dbReference type="EMBL" id="KLV09558.1"/>
    </source>
</evidence>
<feature type="active site" description="Proton donor" evidence="9">
    <location>
        <position position="241"/>
    </location>
</feature>
<dbReference type="InterPro" id="IPR024906">
    <property type="entry name" value="Eno_Rdtase_FAD-bd_dom"/>
</dbReference>
<evidence type="ECO:0000256" key="9">
    <source>
        <dbReference type="HAMAP-Rule" id="MF_01838"/>
    </source>
</evidence>
<organism evidence="13 14">
    <name type="scientific">Photobacterium aquae</name>
    <dbReference type="NCBI Taxonomy" id="1195763"/>
    <lineage>
        <taxon>Bacteria</taxon>
        <taxon>Pseudomonadati</taxon>
        <taxon>Pseudomonadota</taxon>
        <taxon>Gammaproteobacteria</taxon>
        <taxon>Vibrionales</taxon>
        <taxon>Vibrionaceae</taxon>
        <taxon>Photobacterium</taxon>
    </lineage>
</organism>
<evidence type="ECO:0000256" key="6">
    <source>
        <dbReference type="ARBA" id="ARBA00023098"/>
    </source>
</evidence>
<comment type="similarity">
    <text evidence="9">Belongs to the TER reductase family.</text>
</comment>
<protein>
    <recommendedName>
        <fullName evidence="9">Enoyl-[acyl-carrier-protein] reductase [NADH]</fullName>
        <shortName evidence="9">ENR</shortName>
        <ecNumber evidence="9">1.3.1.9</ecNumber>
    </recommendedName>
</protein>
<dbReference type="UniPathway" id="UPA00094"/>
<comment type="catalytic activity">
    <reaction evidence="8">
        <text>a 2,3-saturated acyl-CoA + NAD(+) = a (2E)-enoyl-CoA + NADH + H(+)</text>
        <dbReference type="Rhea" id="RHEA:18177"/>
        <dbReference type="ChEBI" id="CHEBI:15378"/>
        <dbReference type="ChEBI" id="CHEBI:57540"/>
        <dbReference type="ChEBI" id="CHEBI:57945"/>
        <dbReference type="ChEBI" id="CHEBI:58856"/>
        <dbReference type="ChEBI" id="CHEBI:65111"/>
        <dbReference type="EC" id="1.3.1.44"/>
    </reaction>
</comment>
<evidence type="ECO:0000256" key="5">
    <source>
        <dbReference type="ARBA" id="ARBA00023027"/>
    </source>
</evidence>
<gene>
    <name evidence="9" type="primary">fabV</name>
    <name evidence="13" type="ORF">ABT56_00255</name>
</gene>
<keyword evidence="14" id="KW-1185">Reference proteome</keyword>
<dbReference type="InterPro" id="IPR024910">
    <property type="entry name" value="Enoyl-CoA_Rdtase_cat_dom"/>
</dbReference>